<organism evidence="1 2">
    <name type="scientific">Bacteroides uniformis</name>
    <dbReference type="NCBI Taxonomy" id="820"/>
    <lineage>
        <taxon>Bacteria</taxon>
        <taxon>Pseudomonadati</taxon>
        <taxon>Bacteroidota</taxon>
        <taxon>Bacteroidia</taxon>
        <taxon>Bacteroidales</taxon>
        <taxon>Bacteroidaceae</taxon>
        <taxon>Bacteroides</taxon>
    </lineage>
</organism>
<name>A0A1Y3V191_BACUN</name>
<accession>A0A1Y3V191</accession>
<evidence type="ECO:0000313" key="2">
    <source>
        <dbReference type="Proteomes" id="UP000196329"/>
    </source>
</evidence>
<comment type="caution">
    <text evidence="1">The sequence shown here is derived from an EMBL/GenBank/DDBJ whole genome shotgun (WGS) entry which is preliminary data.</text>
</comment>
<dbReference type="Proteomes" id="UP000196329">
    <property type="component" value="Unassembled WGS sequence"/>
</dbReference>
<gene>
    <name evidence="1" type="ORF">B5G17_15240</name>
</gene>
<proteinExistence type="predicted"/>
<evidence type="ECO:0000313" key="1">
    <source>
        <dbReference type="EMBL" id="OUN53178.1"/>
    </source>
</evidence>
<reference evidence="2" key="1">
    <citation type="submission" date="2017-04" db="EMBL/GenBank/DDBJ databases">
        <title>Function of individual gut microbiota members based on whole genome sequencing of pure cultures obtained from chicken caecum.</title>
        <authorList>
            <person name="Medvecky M."/>
            <person name="Cejkova D."/>
            <person name="Polansky O."/>
            <person name="Karasova D."/>
            <person name="Kubasova T."/>
            <person name="Cizek A."/>
            <person name="Rychlik I."/>
        </authorList>
    </citation>
    <scope>NUCLEOTIDE SEQUENCE [LARGE SCALE GENOMIC DNA]</scope>
    <source>
        <strain evidence="2">An67</strain>
    </source>
</reference>
<sequence length="76" mass="9091">MILSSILNLVVQRVMLISRKMMMFFYPSSKFFTRSNKLIVIYFCHNHVNNKNGTDTQVIWFDTTFVLMQNCKKDFD</sequence>
<protein>
    <submittedName>
        <fullName evidence="1">Uncharacterized protein</fullName>
    </submittedName>
</protein>
<dbReference type="EMBL" id="NFHS01000008">
    <property type="protein sequence ID" value="OUN53178.1"/>
    <property type="molecule type" value="Genomic_DNA"/>
</dbReference>
<dbReference type="AlphaFoldDB" id="A0A1Y3V191"/>